<reference evidence="3" key="1">
    <citation type="submission" date="2016-10" db="EMBL/GenBank/DDBJ databases">
        <authorList>
            <person name="Varghese N."/>
            <person name="Submissions S."/>
        </authorList>
    </citation>
    <scope>NUCLEOTIDE SEQUENCE [LARGE SCALE GENOMIC DNA]</scope>
    <source>
        <strain evidence="3">DSM 25329</strain>
    </source>
</reference>
<name>A0A1G7L027_9BACT</name>
<evidence type="ECO:0000313" key="2">
    <source>
        <dbReference type="EMBL" id="SDF42847.1"/>
    </source>
</evidence>
<accession>A0A1G7L027</accession>
<feature type="chain" id="PRO_5011701113" description="Lipocalin-like domain-containing protein" evidence="1">
    <location>
        <begin position="21"/>
        <end position="147"/>
    </location>
</feature>
<evidence type="ECO:0008006" key="4">
    <source>
        <dbReference type="Google" id="ProtNLM"/>
    </source>
</evidence>
<dbReference type="PROSITE" id="PS51257">
    <property type="entry name" value="PROKAR_LIPOPROTEIN"/>
    <property type="match status" value="1"/>
</dbReference>
<evidence type="ECO:0000313" key="3">
    <source>
        <dbReference type="Proteomes" id="UP000198748"/>
    </source>
</evidence>
<dbReference type="Proteomes" id="UP000198748">
    <property type="component" value="Unassembled WGS sequence"/>
</dbReference>
<dbReference type="OrthoDB" id="955522at2"/>
<dbReference type="STRING" id="659014.SAMN04487996_110275"/>
<keyword evidence="1" id="KW-0732">Signal</keyword>
<dbReference type="RefSeq" id="WP_090153099.1">
    <property type="nucleotide sequence ID" value="NZ_FNAN01000010.1"/>
</dbReference>
<dbReference type="AlphaFoldDB" id="A0A1G7L027"/>
<dbReference type="EMBL" id="FNAN01000010">
    <property type="protein sequence ID" value="SDF42847.1"/>
    <property type="molecule type" value="Genomic_DNA"/>
</dbReference>
<proteinExistence type="predicted"/>
<protein>
    <recommendedName>
        <fullName evidence="4">Lipocalin-like domain-containing protein</fullName>
    </recommendedName>
</protein>
<evidence type="ECO:0000256" key="1">
    <source>
        <dbReference type="SAM" id="SignalP"/>
    </source>
</evidence>
<keyword evidence="3" id="KW-1185">Reference proteome</keyword>
<gene>
    <name evidence="2" type="ORF">SAMN04487996_110275</name>
</gene>
<sequence>MKTTRLLLSLLLLWAVTACRNDTAEPLDDAPKRAFKENNGLVGKWKIVEYLADPGDGSGTYQEVKDDFAHTLEFKENGEFVERKAPGQNSVPLFDAYKVLDDKRIELIPIDKNAPSQIWYYSDLSASKLTLGYGCIEACSGKYVAVD</sequence>
<organism evidence="2 3">
    <name type="scientific">Dyadobacter soli</name>
    <dbReference type="NCBI Taxonomy" id="659014"/>
    <lineage>
        <taxon>Bacteria</taxon>
        <taxon>Pseudomonadati</taxon>
        <taxon>Bacteroidota</taxon>
        <taxon>Cytophagia</taxon>
        <taxon>Cytophagales</taxon>
        <taxon>Spirosomataceae</taxon>
        <taxon>Dyadobacter</taxon>
    </lineage>
</organism>
<feature type="signal peptide" evidence="1">
    <location>
        <begin position="1"/>
        <end position="20"/>
    </location>
</feature>